<reference evidence="1" key="1">
    <citation type="submission" date="2020-07" db="EMBL/GenBank/DDBJ databases">
        <title>Multicomponent nature underlies the extraordinary mechanical properties of spider dragline silk.</title>
        <authorList>
            <person name="Kono N."/>
            <person name="Nakamura H."/>
            <person name="Mori M."/>
            <person name="Yoshida Y."/>
            <person name="Ohtoshi R."/>
            <person name="Malay A.D."/>
            <person name="Moran D.A.P."/>
            <person name="Tomita M."/>
            <person name="Numata K."/>
            <person name="Arakawa K."/>
        </authorList>
    </citation>
    <scope>NUCLEOTIDE SEQUENCE</scope>
</reference>
<comment type="caution">
    <text evidence="1">The sequence shown here is derived from an EMBL/GenBank/DDBJ whole genome shotgun (WGS) entry which is preliminary data.</text>
</comment>
<gene>
    <name evidence="1" type="ORF">TNCT_29081</name>
</gene>
<dbReference type="EMBL" id="BMAO01013859">
    <property type="protein sequence ID" value="GFQ91394.1"/>
    <property type="molecule type" value="Genomic_DNA"/>
</dbReference>
<dbReference type="AlphaFoldDB" id="A0A8X6G082"/>
<sequence length="123" mass="13946">MNEPCWNIWFTIQEMTSNKSFRTLIPSATNTQGSAGNKASETCHCSERFEKEAEIENKMKRIKSPNNTRIDLSVSLKLANVILFMDFQFPPDNVALDIAFPFSNIQKCLLTIGVTQNLCLKNL</sequence>
<name>A0A8X6G082_TRICU</name>
<accession>A0A8X6G082</accession>
<organism evidence="1 2">
    <name type="scientific">Trichonephila clavata</name>
    <name type="common">Joro spider</name>
    <name type="synonym">Nephila clavata</name>
    <dbReference type="NCBI Taxonomy" id="2740835"/>
    <lineage>
        <taxon>Eukaryota</taxon>
        <taxon>Metazoa</taxon>
        <taxon>Ecdysozoa</taxon>
        <taxon>Arthropoda</taxon>
        <taxon>Chelicerata</taxon>
        <taxon>Arachnida</taxon>
        <taxon>Araneae</taxon>
        <taxon>Araneomorphae</taxon>
        <taxon>Entelegynae</taxon>
        <taxon>Araneoidea</taxon>
        <taxon>Nephilidae</taxon>
        <taxon>Trichonephila</taxon>
    </lineage>
</organism>
<evidence type="ECO:0000313" key="2">
    <source>
        <dbReference type="Proteomes" id="UP000887116"/>
    </source>
</evidence>
<dbReference type="OrthoDB" id="10312916at2759"/>
<keyword evidence="2" id="KW-1185">Reference proteome</keyword>
<evidence type="ECO:0000313" key="1">
    <source>
        <dbReference type="EMBL" id="GFQ91394.1"/>
    </source>
</evidence>
<protein>
    <submittedName>
        <fullName evidence="1">Uncharacterized protein</fullName>
    </submittedName>
</protein>
<proteinExistence type="predicted"/>
<dbReference type="Proteomes" id="UP000887116">
    <property type="component" value="Unassembled WGS sequence"/>
</dbReference>